<feature type="transmembrane region" description="Helical" evidence="6">
    <location>
        <begin position="235"/>
        <end position="254"/>
    </location>
</feature>
<evidence type="ECO:0000256" key="1">
    <source>
        <dbReference type="ARBA" id="ARBA00004141"/>
    </source>
</evidence>
<dbReference type="Proteomes" id="UP000242886">
    <property type="component" value="Chromosome SDENCHOL"/>
</dbReference>
<proteinExistence type="inferred from homology"/>
<dbReference type="GO" id="GO:0016020">
    <property type="term" value="C:membrane"/>
    <property type="evidence" value="ECO:0007669"/>
    <property type="project" value="UniProtKB-SubCell"/>
</dbReference>
<keyword evidence="8" id="KW-1185">Reference proteome</keyword>
<feature type="transmembrane region" description="Helical" evidence="6">
    <location>
        <begin position="301"/>
        <end position="328"/>
    </location>
</feature>
<protein>
    <submittedName>
        <fullName evidence="7">Permease</fullName>
    </submittedName>
</protein>
<evidence type="ECO:0000256" key="3">
    <source>
        <dbReference type="ARBA" id="ARBA00022692"/>
    </source>
</evidence>
<evidence type="ECO:0000256" key="4">
    <source>
        <dbReference type="ARBA" id="ARBA00022989"/>
    </source>
</evidence>
<evidence type="ECO:0000256" key="2">
    <source>
        <dbReference type="ARBA" id="ARBA00009773"/>
    </source>
</evidence>
<dbReference type="InterPro" id="IPR002549">
    <property type="entry name" value="AI-2E-like"/>
</dbReference>
<feature type="transmembrane region" description="Helical" evidence="6">
    <location>
        <begin position="65"/>
        <end position="89"/>
    </location>
</feature>
<comment type="similarity">
    <text evidence="2">Belongs to the autoinducer-2 exporter (AI-2E) (TC 2.A.86) family.</text>
</comment>
<accession>A0A7Z7HRB6</accession>
<comment type="subcellular location">
    <subcellularLocation>
        <location evidence="1">Membrane</location>
        <topology evidence="1">Multi-pass membrane protein</topology>
    </subcellularLocation>
</comment>
<feature type="transmembrane region" description="Helical" evidence="6">
    <location>
        <begin position="201"/>
        <end position="223"/>
    </location>
</feature>
<evidence type="ECO:0000256" key="5">
    <source>
        <dbReference type="ARBA" id="ARBA00023136"/>
    </source>
</evidence>
<evidence type="ECO:0000256" key="6">
    <source>
        <dbReference type="SAM" id="Phobius"/>
    </source>
</evidence>
<keyword evidence="3 6" id="KW-0812">Transmembrane</keyword>
<keyword evidence="4 6" id="KW-1133">Transmembrane helix</keyword>
<keyword evidence="5 6" id="KW-0472">Membrane</keyword>
<gene>
    <name evidence="7" type="ORF">SDENCHOL_20305</name>
</gene>
<evidence type="ECO:0000313" key="7">
    <source>
        <dbReference type="EMBL" id="SMB27142.1"/>
    </source>
</evidence>
<feature type="transmembrane region" description="Helical" evidence="6">
    <location>
        <begin position="260"/>
        <end position="280"/>
    </location>
</feature>
<reference evidence="7" key="1">
    <citation type="submission" date="2017-03" db="EMBL/GenBank/DDBJ databases">
        <authorList>
            <consortium name="AG Boll"/>
        </authorList>
    </citation>
    <scope>NUCLEOTIDE SEQUENCE [LARGE SCALE GENOMIC DNA]</scope>
    <source>
        <strain evidence="7">Chol</strain>
    </source>
</reference>
<dbReference type="AlphaFoldDB" id="A0A7Z7HRB6"/>
<dbReference type="EMBL" id="LT837803">
    <property type="protein sequence ID" value="SMB27142.1"/>
    <property type="molecule type" value="Genomic_DNA"/>
</dbReference>
<sequence length="339" mass="36225">MAMASPTPTPGLRNAAFAIALLAPLLAIQLHLTAALLSGLLIYVLVHGIAPLLEQRLSSHGARLVAVAVLSMLIITAITLLSFGIAAFLHSNVGSLPALMQKMAEILESSRAWLPRWIAQYLPTDSSEMQAQVADWLRAHAGGLQKIGGESLRGLAHALIGMVVGALLALREVNGDESGGPLAQLLKAHAKRFATAFRQVVFAQVRIAAINAIFTGLYLLVALRLFDIHLPLAKTLVVLTFIAGLIPIAGNLISNTVITIISLSHSLLLAVVSLAFLVILHKLEYFLNARIIGSHIKARAWELLMAMLAMEALFGLAGLLMAPIYYAFLKAELGERGLV</sequence>
<name>A0A7Z7HRB6_9PROT</name>
<feature type="transmembrane region" description="Helical" evidence="6">
    <location>
        <begin position="34"/>
        <end position="53"/>
    </location>
</feature>
<dbReference type="Pfam" id="PF01594">
    <property type="entry name" value="AI-2E_transport"/>
    <property type="match status" value="1"/>
</dbReference>
<evidence type="ECO:0000313" key="8">
    <source>
        <dbReference type="Proteomes" id="UP000242886"/>
    </source>
</evidence>
<organism evidence="7 8">
    <name type="scientific">Sterolibacterium denitrificans</name>
    <dbReference type="NCBI Taxonomy" id="157592"/>
    <lineage>
        <taxon>Bacteria</taxon>
        <taxon>Pseudomonadati</taxon>
        <taxon>Pseudomonadota</taxon>
        <taxon>Betaproteobacteria</taxon>
        <taxon>Nitrosomonadales</taxon>
        <taxon>Sterolibacteriaceae</taxon>
        <taxon>Sterolibacterium</taxon>
    </lineage>
</organism>